<gene>
    <name evidence="1" type="primary">DPB11_2</name>
    <name evidence="1" type="ORF">FBU59_004603</name>
</gene>
<dbReference type="Proteomes" id="UP001150603">
    <property type="component" value="Unassembled WGS sequence"/>
</dbReference>
<evidence type="ECO:0000313" key="1">
    <source>
        <dbReference type="EMBL" id="KAJ1937937.1"/>
    </source>
</evidence>
<accession>A0ACC1J588</accession>
<comment type="caution">
    <text evidence="1">The sequence shown here is derived from an EMBL/GenBank/DDBJ whole genome shotgun (WGS) entry which is preliminary data.</text>
</comment>
<keyword evidence="1" id="KW-0418">Kinase</keyword>
<proteinExistence type="predicted"/>
<evidence type="ECO:0000313" key="2">
    <source>
        <dbReference type="Proteomes" id="UP001150603"/>
    </source>
</evidence>
<sequence>MKRLVTTRIGRDDSLYKRYVDHQSELLTIGGSGSYHGELTPECTHLIAVGPTGQKYKFACQWKISIVSLEWFKKTVTTGFLQDEKEFGIKGRALESPGEASGSQELRTPQNAKRSDSMQPSMVPQTRASELAPDSSFHSDIGSRPVTRNRTAAGSIATDSYDLRLGLTGPLSIDDDDDDDLNVIPIDPLPSMTLMSSVTRMSQCCMHLSVHQVHLTSL</sequence>
<keyword evidence="2" id="KW-1185">Reference proteome</keyword>
<dbReference type="EMBL" id="JANBPW010003345">
    <property type="protein sequence ID" value="KAJ1937937.1"/>
    <property type="molecule type" value="Genomic_DNA"/>
</dbReference>
<reference evidence="1" key="1">
    <citation type="submission" date="2022-07" db="EMBL/GenBank/DDBJ databases">
        <title>Phylogenomic reconstructions and comparative analyses of Kickxellomycotina fungi.</title>
        <authorList>
            <person name="Reynolds N.K."/>
            <person name="Stajich J.E."/>
            <person name="Barry K."/>
            <person name="Grigoriev I.V."/>
            <person name="Crous P."/>
            <person name="Smith M.E."/>
        </authorList>
    </citation>
    <scope>NUCLEOTIDE SEQUENCE</scope>
    <source>
        <strain evidence="1">NRRL 5244</strain>
    </source>
</reference>
<protein>
    <submittedName>
        <fullName evidence="1">Protein kinase activating protein dpb11</fullName>
    </submittedName>
</protein>
<organism evidence="1 2">
    <name type="scientific">Linderina macrospora</name>
    <dbReference type="NCBI Taxonomy" id="4868"/>
    <lineage>
        <taxon>Eukaryota</taxon>
        <taxon>Fungi</taxon>
        <taxon>Fungi incertae sedis</taxon>
        <taxon>Zoopagomycota</taxon>
        <taxon>Kickxellomycotina</taxon>
        <taxon>Kickxellomycetes</taxon>
        <taxon>Kickxellales</taxon>
        <taxon>Kickxellaceae</taxon>
        <taxon>Linderina</taxon>
    </lineage>
</organism>
<name>A0ACC1J588_9FUNG</name>
<keyword evidence="1" id="KW-0808">Transferase</keyword>